<evidence type="ECO:0000256" key="10">
    <source>
        <dbReference type="RuleBase" id="RU363038"/>
    </source>
</evidence>
<dbReference type="InterPro" id="IPR001278">
    <property type="entry name" value="Arg-tRNA-ligase"/>
</dbReference>
<dbReference type="GO" id="GO:0005737">
    <property type="term" value="C:cytoplasm"/>
    <property type="evidence" value="ECO:0007669"/>
    <property type="project" value="UniProtKB-UniRule"/>
</dbReference>
<dbReference type="InterPro" id="IPR014729">
    <property type="entry name" value="Rossmann-like_a/b/a_fold"/>
</dbReference>
<dbReference type="EMBL" id="PFQB01000008">
    <property type="protein sequence ID" value="PJA15816.1"/>
    <property type="molecule type" value="Genomic_DNA"/>
</dbReference>
<dbReference type="SUPFAM" id="SSF52374">
    <property type="entry name" value="Nucleotidylyl transferase"/>
    <property type="match status" value="1"/>
</dbReference>
<dbReference type="InterPro" id="IPR008909">
    <property type="entry name" value="DALR_anticod-bd"/>
</dbReference>
<gene>
    <name evidence="13" type="primary">argS</name>
    <name evidence="13" type="ORF">COX64_00260</name>
</gene>
<evidence type="ECO:0000313" key="14">
    <source>
        <dbReference type="Proteomes" id="UP000228952"/>
    </source>
</evidence>
<evidence type="ECO:0000259" key="11">
    <source>
        <dbReference type="SMART" id="SM00836"/>
    </source>
</evidence>
<dbReference type="PANTHER" id="PTHR11956:SF5">
    <property type="entry name" value="ARGININE--TRNA LIGASE, CYTOPLASMIC"/>
    <property type="match status" value="1"/>
</dbReference>
<dbReference type="PRINTS" id="PR01038">
    <property type="entry name" value="TRNASYNTHARG"/>
</dbReference>
<dbReference type="InterPro" id="IPR036695">
    <property type="entry name" value="Arg-tRNA-synth_N_sf"/>
</dbReference>
<dbReference type="InterPro" id="IPR035684">
    <property type="entry name" value="ArgRS_core"/>
</dbReference>
<dbReference type="Pfam" id="PF00750">
    <property type="entry name" value="tRNA-synt_1d"/>
    <property type="match status" value="1"/>
</dbReference>
<evidence type="ECO:0000256" key="6">
    <source>
        <dbReference type="ARBA" id="ARBA00022917"/>
    </source>
</evidence>
<keyword evidence="3 10" id="KW-0436">Ligase</keyword>
<evidence type="ECO:0000256" key="3">
    <source>
        <dbReference type="ARBA" id="ARBA00022598"/>
    </source>
</evidence>
<dbReference type="SUPFAM" id="SSF47323">
    <property type="entry name" value="Anticodon-binding domain of a subclass of class I aminoacyl-tRNA synthetases"/>
    <property type="match status" value="1"/>
</dbReference>
<dbReference type="GO" id="GO:0006420">
    <property type="term" value="P:arginyl-tRNA aminoacylation"/>
    <property type="evidence" value="ECO:0007669"/>
    <property type="project" value="UniProtKB-UniRule"/>
</dbReference>
<evidence type="ECO:0000256" key="9">
    <source>
        <dbReference type="NCBIfam" id="TIGR00456"/>
    </source>
</evidence>
<dbReference type="SUPFAM" id="SSF55190">
    <property type="entry name" value="Arginyl-tRNA synthetase (ArgRS), N-terminal 'additional' domain"/>
    <property type="match status" value="1"/>
</dbReference>
<protein>
    <recommendedName>
        <fullName evidence="2 9">Arginine--tRNA ligase</fullName>
        <ecNumber evidence="2 9">6.1.1.19</ecNumber>
    </recommendedName>
</protein>
<comment type="similarity">
    <text evidence="1 10">Belongs to the class-I aminoacyl-tRNA synthetase family.</text>
</comment>
<organism evidence="13 14">
    <name type="scientific">Candidatus Dojkabacteria bacterium CG_4_10_14_0_2_um_filter_Dojkabacteria_WS6_41_15</name>
    <dbReference type="NCBI Taxonomy" id="2014249"/>
    <lineage>
        <taxon>Bacteria</taxon>
        <taxon>Candidatus Dojkabacteria</taxon>
    </lineage>
</organism>
<dbReference type="FunFam" id="1.10.730.10:FF:000006">
    <property type="entry name" value="Arginyl-tRNA synthetase 2, mitochondrial"/>
    <property type="match status" value="1"/>
</dbReference>
<evidence type="ECO:0000256" key="1">
    <source>
        <dbReference type="ARBA" id="ARBA00005594"/>
    </source>
</evidence>
<evidence type="ECO:0000256" key="5">
    <source>
        <dbReference type="ARBA" id="ARBA00022840"/>
    </source>
</evidence>
<keyword evidence="7 10" id="KW-0030">Aminoacyl-tRNA synthetase</keyword>
<dbReference type="AlphaFoldDB" id="A0A2M7W392"/>
<dbReference type="SMART" id="SM00836">
    <property type="entry name" value="DALR_1"/>
    <property type="match status" value="1"/>
</dbReference>
<comment type="caution">
    <text evidence="13">The sequence shown here is derived from an EMBL/GenBank/DDBJ whole genome shotgun (WGS) entry which is preliminary data.</text>
</comment>
<dbReference type="Pfam" id="PF03485">
    <property type="entry name" value="Arg_tRNA_synt_N"/>
    <property type="match status" value="1"/>
</dbReference>
<name>A0A2M7W392_9BACT</name>
<dbReference type="Gene3D" id="3.40.50.620">
    <property type="entry name" value="HUPs"/>
    <property type="match status" value="1"/>
</dbReference>
<dbReference type="InterPro" id="IPR005148">
    <property type="entry name" value="Arg-tRNA-synth_N"/>
</dbReference>
<dbReference type="InterPro" id="IPR009080">
    <property type="entry name" value="tRNAsynth_Ia_anticodon-bd"/>
</dbReference>
<dbReference type="Gene3D" id="3.30.1360.70">
    <property type="entry name" value="Arginyl tRNA synthetase N-terminal domain"/>
    <property type="match status" value="1"/>
</dbReference>
<evidence type="ECO:0000256" key="7">
    <source>
        <dbReference type="ARBA" id="ARBA00023146"/>
    </source>
</evidence>
<proteinExistence type="inferred from homology"/>
<accession>A0A2M7W392</accession>
<dbReference type="Proteomes" id="UP000228952">
    <property type="component" value="Unassembled WGS sequence"/>
</dbReference>
<dbReference type="PANTHER" id="PTHR11956">
    <property type="entry name" value="ARGINYL-TRNA SYNTHETASE"/>
    <property type="match status" value="1"/>
</dbReference>
<keyword evidence="6 10" id="KW-0648">Protein biosynthesis</keyword>
<evidence type="ECO:0000259" key="12">
    <source>
        <dbReference type="SMART" id="SM01016"/>
    </source>
</evidence>
<evidence type="ECO:0000256" key="8">
    <source>
        <dbReference type="ARBA" id="ARBA00049339"/>
    </source>
</evidence>
<feature type="domain" description="Arginyl tRNA synthetase N-terminal" evidence="12">
    <location>
        <begin position="3"/>
        <end position="90"/>
    </location>
</feature>
<dbReference type="GO" id="GO:0005524">
    <property type="term" value="F:ATP binding"/>
    <property type="evidence" value="ECO:0007669"/>
    <property type="project" value="UniProtKB-KW"/>
</dbReference>
<evidence type="ECO:0000256" key="4">
    <source>
        <dbReference type="ARBA" id="ARBA00022741"/>
    </source>
</evidence>
<keyword evidence="5 10" id="KW-0067">ATP-binding</keyword>
<dbReference type="Gene3D" id="1.10.730.10">
    <property type="entry name" value="Isoleucyl-tRNA Synthetase, Domain 1"/>
    <property type="match status" value="1"/>
</dbReference>
<dbReference type="GO" id="GO:0004814">
    <property type="term" value="F:arginine-tRNA ligase activity"/>
    <property type="evidence" value="ECO:0007669"/>
    <property type="project" value="UniProtKB-UniRule"/>
</dbReference>
<reference evidence="14" key="1">
    <citation type="submission" date="2017-09" db="EMBL/GenBank/DDBJ databases">
        <title>Depth-based differentiation of microbial function through sediment-hosted aquifers and enrichment of novel symbionts in the deep terrestrial subsurface.</title>
        <authorList>
            <person name="Probst A.J."/>
            <person name="Ladd B."/>
            <person name="Jarett J.K."/>
            <person name="Geller-Mcgrath D.E."/>
            <person name="Sieber C.M.K."/>
            <person name="Emerson J.B."/>
            <person name="Anantharaman K."/>
            <person name="Thomas B.C."/>
            <person name="Malmstrom R."/>
            <person name="Stieglmeier M."/>
            <person name="Klingl A."/>
            <person name="Woyke T."/>
            <person name="Ryan C.M."/>
            <person name="Banfield J.F."/>
        </authorList>
    </citation>
    <scope>NUCLEOTIDE SEQUENCE [LARGE SCALE GENOMIC DNA]</scope>
</reference>
<comment type="catalytic activity">
    <reaction evidence="8">
        <text>tRNA(Arg) + L-arginine + ATP = L-arginyl-tRNA(Arg) + AMP + diphosphate</text>
        <dbReference type="Rhea" id="RHEA:20301"/>
        <dbReference type="Rhea" id="RHEA-COMP:9658"/>
        <dbReference type="Rhea" id="RHEA-COMP:9673"/>
        <dbReference type="ChEBI" id="CHEBI:30616"/>
        <dbReference type="ChEBI" id="CHEBI:32682"/>
        <dbReference type="ChEBI" id="CHEBI:33019"/>
        <dbReference type="ChEBI" id="CHEBI:78442"/>
        <dbReference type="ChEBI" id="CHEBI:78513"/>
        <dbReference type="ChEBI" id="CHEBI:456215"/>
        <dbReference type="EC" id="6.1.1.19"/>
    </reaction>
</comment>
<dbReference type="EC" id="6.1.1.19" evidence="2 9"/>
<evidence type="ECO:0000256" key="2">
    <source>
        <dbReference type="ARBA" id="ARBA00012837"/>
    </source>
</evidence>
<keyword evidence="4 10" id="KW-0547">Nucleotide-binding</keyword>
<feature type="domain" description="DALR anticodon binding" evidence="11">
    <location>
        <begin position="452"/>
        <end position="568"/>
    </location>
</feature>
<dbReference type="SMART" id="SM01016">
    <property type="entry name" value="Arg_tRNA_synt_N"/>
    <property type="match status" value="1"/>
</dbReference>
<dbReference type="NCBIfam" id="TIGR00456">
    <property type="entry name" value="argS"/>
    <property type="match status" value="1"/>
</dbReference>
<evidence type="ECO:0000313" key="13">
    <source>
        <dbReference type="EMBL" id="PJA15816.1"/>
    </source>
</evidence>
<sequence length="568" mass="64468">MIEQIKIEVRQAVKELHSLEDISFSVDFPSDMQFGDYACNVAMILAKQLKKNPKDIANDLTGYIKVHSPQNFTSTFSKIETVGGFINFTVSSLSLWNIVQQRQKAVLTSSGKGKKITVEYGQPNTHKLPHIGHLFSYLVGESLARLLESTGNTVTRANYQGDIGPHVSKSLYGYIQVGQPKPETLLEKVQLLQKCYQEGTKAYEEDPLAKETIDAITKKLYTKDPEIFEMWKETRQWSIDYYFALEKRLNVQQTYHYMESEIWNIGKEIVEKNIGTIFESSDGAIIFAGEKYGLHTRVFLTKNNTPTYEAKDMGLNIQKYQDLPYDLNLITTASEQNAYFDVMIKALELCWPELVGKTKHIGFGMVSMSTGKMSSRTGQILSAVDLIEAVKQRVVEVMKDREGLTAEEKESITEKVTMGAIKFAFLRQNVLQNMKFDLEESIKFEGRSGPYLQYTYARIQSILKQLDLPEATSKDGEQLTKQEELYLMRWITRFPSILSQAAEALSPHIIAEFVYQSAQLFNSFYAQCPINAEKNKELQRARRTLAVKTAAVIKEGLGLLGIEVVAKM</sequence>
<dbReference type="Pfam" id="PF05746">
    <property type="entry name" value="DALR_1"/>
    <property type="match status" value="1"/>
</dbReference>